<reference evidence="1" key="1">
    <citation type="journal article" date="2021" name="Proc. Natl. Acad. Sci. U.S.A.">
        <title>A Catalog of Tens of Thousands of Viruses from Human Metagenomes Reveals Hidden Associations with Chronic Diseases.</title>
        <authorList>
            <person name="Tisza M.J."/>
            <person name="Buck C.B."/>
        </authorList>
    </citation>
    <scope>NUCLEOTIDE SEQUENCE</scope>
    <source>
        <strain evidence="1">CtrEg9</strain>
    </source>
</reference>
<dbReference type="EMBL" id="BK015417">
    <property type="protein sequence ID" value="DAE05789.1"/>
    <property type="molecule type" value="Genomic_DNA"/>
</dbReference>
<name>A0A8S5PGP7_9CAUD</name>
<protein>
    <submittedName>
        <fullName evidence="1">Uncharacterized protein</fullName>
    </submittedName>
</protein>
<accession>A0A8S5PGP7</accession>
<proteinExistence type="predicted"/>
<sequence>MIVDKRIVESVLKAVPTKSKALNRSHALKITEGGWLLAFSGDATTGFAVRIAVDEDNANMVFGDRARIEPGFYSRDALARWVHPMGGGTPEPLTEADKKHIYPGEVSVLTEILEPFAVDDLGPRETVAEPENLMLPMLCLAPVLKIKCVQQARTPKLPPKPLTALHVGWEKRPRSGAGLWVVAWHSDRLRAVSVPVRNGVPR</sequence>
<organism evidence="1">
    <name type="scientific">Siphoviridae sp. ctrEg9</name>
    <dbReference type="NCBI Taxonomy" id="2825688"/>
    <lineage>
        <taxon>Viruses</taxon>
        <taxon>Duplodnaviria</taxon>
        <taxon>Heunggongvirae</taxon>
        <taxon>Uroviricota</taxon>
        <taxon>Caudoviricetes</taxon>
    </lineage>
</organism>
<evidence type="ECO:0000313" key="1">
    <source>
        <dbReference type="EMBL" id="DAE05789.1"/>
    </source>
</evidence>